<proteinExistence type="predicted"/>
<gene>
    <name evidence="1" type="ORF">V1286_007441</name>
</gene>
<dbReference type="Proteomes" id="UP001364224">
    <property type="component" value="Unassembled WGS sequence"/>
</dbReference>
<accession>A0ABU8BP86</accession>
<evidence type="ECO:0000313" key="1">
    <source>
        <dbReference type="EMBL" id="MEH2559912.1"/>
    </source>
</evidence>
<reference evidence="1 2" key="1">
    <citation type="submission" date="2024-02" db="EMBL/GenBank/DDBJ databases">
        <title>Adaptive strategies in a cosmopolitan and abundant soil bacterium.</title>
        <authorList>
            <person name="Carini P."/>
        </authorList>
    </citation>
    <scope>NUCLEOTIDE SEQUENCE [LARGE SCALE GENOMIC DNA]</scope>
    <source>
        <strain evidence="1 2">AZCC 1608</strain>
    </source>
</reference>
<protein>
    <submittedName>
        <fullName evidence="1">Uncharacterized protein</fullName>
    </submittedName>
</protein>
<dbReference type="EMBL" id="JAZHRV010000001">
    <property type="protein sequence ID" value="MEH2559912.1"/>
    <property type="molecule type" value="Genomic_DNA"/>
</dbReference>
<sequence>MQTLVSQLTTTFVDDAIELVKGFGKIIVHIATAPIERIASACDVGGVLARRQSARRLRAMMKAHRPRSPWQRSLSPFASLHYLT</sequence>
<keyword evidence="2" id="KW-1185">Reference proteome</keyword>
<evidence type="ECO:0000313" key="2">
    <source>
        <dbReference type="Proteomes" id="UP001364224"/>
    </source>
</evidence>
<name>A0ABU8BP86_9BRAD</name>
<organism evidence="1 2">
    <name type="scientific">Bradyrhizobium algeriense</name>
    <dbReference type="NCBI Taxonomy" id="634784"/>
    <lineage>
        <taxon>Bacteria</taxon>
        <taxon>Pseudomonadati</taxon>
        <taxon>Pseudomonadota</taxon>
        <taxon>Alphaproteobacteria</taxon>
        <taxon>Hyphomicrobiales</taxon>
        <taxon>Nitrobacteraceae</taxon>
        <taxon>Bradyrhizobium</taxon>
    </lineage>
</organism>
<dbReference type="RefSeq" id="WP_334488503.1">
    <property type="nucleotide sequence ID" value="NZ_JAZHRV010000001.1"/>
</dbReference>
<comment type="caution">
    <text evidence="1">The sequence shown here is derived from an EMBL/GenBank/DDBJ whole genome shotgun (WGS) entry which is preliminary data.</text>
</comment>